<dbReference type="EMBL" id="CP046457">
    <property type="protein sequence ID" value="QGU00031.1"/>
    <property type="molecule type" value="Genomic_DNA"/>
</dbReference>
<keyword evidence="2 8" id="KW-0028">Amino-acid biosynthesis</keyword>
<dbReference type="SUPFAM" id="SSF53633">
    <property type="entry name" value="Carbamate kinase-like"/>
    <property type="match status" value="1"/>
</dbReference>
<evidence type="ECO:0000256" key="1">
    <source>
        <dbReference type="ARBA" id="ARBA00022490"/>
    </source>
</evidence>
<proteinExistence type="inferred from homology"/>
<protein>
    <recommendedName>
        <fullName evidence="8">Glutamate 5-kinase</fullName>
        <ecNumber evidence="8">2.7.2.11</ecNumber>
    </recommendedName>
    <alternativeName>
        <fullName evidence="8">Gamma-glutamyl kinase</fullName>
        <shortName evidence="8">GK</shortName>
    </alternativeName>
</protein>
<evidence type="ECO:0000256" key="8">
    <source>
        <dbReference type="HAMAP-Rule" id="MF_00456"/>
    </source>
</evidence>
<dbReference type="Gene3D" id="2.30.130.10">
    <property type="entry name" value="PUA domain"/>
    <property type="match status" value="1"/>
</dbReference>
<dbReference type="Pfam" id="PF00696">
    <property type="entry name" value="AA_kinase"/>
    <property type="match status" value="1"/>
</dbReference>
<evidence type="ECO:0000313" key="11">
    <source>
        <dbReference type="Proteomes" id="UP000426444"/>
    </source>
</evidence>
<dbReference type="PIRSF" id="PIRSF000729">
    <property type="entry name" value="GK"/>
    <property type="match status" value="1"/>
</dbReference>
<dbReference type="KEGG" id="salq:SYNTR_1437"/>
<keyword evidence="11" id="KW-1185">Reference proteome</keyword>
<keyword evidence="1 8" id="KW-0963">Cytoplasm</keyword>
<keyword evidence="7 8" id="KW-0067">ATP-binding</keyword>
<dbReference type="GO" id="GO:0055129">
    <property type="term" value="P:L-proline biosynthetic process"/>
    <property type="evidence" value="ECO:0007669"/>
    <property type="project" value="UniProtKB-UniRule"/>
</dbReference>
<dbReference type="OrthoDB" id="9804434at2"/>
<dbReference type="FunFam" id="2.30.130.10:FF:000007">
    <property type="entry name" value="Glutamate 5-kinase"/>
    <property type="match status" value="1"/>
</dbReference>
<keyword evidence="5 8" id="KW-0547">Nucleotide-binding</keyword>
<keyword evidence="3 8" id="KW-0641">Proline biosynthesis</keyword>
<gene>
    <name evidence="8" type="primary">proB</name>
    <name evidence="10" type="ORF">SYNTR_1437</name>
</gene>
<evidence type="ECO:0000256" key="4">
    <source>
        <dbReference type="ARBA" id="ARBA00022679"/>
    </source>
</evidence>
<dbReference type="NCBIfam" id="TIGR01027">
    <property type="entry name" value="proB"/>
    <property type="match status" value="1"/>
</dbReference>
<name>A0A6I6DIE7_9FIRM</name>
<dbReference type="PANTHER" id="PTHR43654:SF1">
    <property type="entry name" value="ISOPENTENYL PHOSPHATE KINASE"/>
    <property type="match status" value="1"/>
</dbReference>
<evidence type="ECO:0000256" key="6">
    <source>
        <dbReference type="ARBA" id="ARBA00022777"/>
    </source>
</evidence>
<dbReference type="GO" id="GO:0005524">
    <property type="term" value="F:ATP binding"/>
    <property type="evidence" value="ECO:0007669"/>
    <property type="project" value="UniProtKB-KW"/>
</dbReference>
<evidence type="ECO:0000259" key="9">
    <source>
        <dbReference type="SMART" id="SM00359"/>
    </source>
</evidence>
<feature type="binding site" evidence="8">
    <location>
        <position position="142"/>
    </location>
    <ligand>
        <name>substrate</name>
    </ligand>
</feature>
<dbReference type="RefSeq" id="WP_156203861.1">
    <property type="nucleotide sequence ID" value="NZ_CP046457.1"/>
</dbReference>
<comment type="similarity">
    <text evidence="8">Belongs to the glutamate 5-kinase family.</text>
</comment>
<evidence type="ECO:0000313" key="10">
    <source>
        <dbReference type="EMBL" id="QGU00031.1"/>
    </source>
</evidence>
<dbReference type="InterPro" id="IPR005715">
    <property type="entry name" value="Glu_5kinase/COase_Synthase"/>
</dbReference>
<evidence type="ECO:0000256" key="3">
    <source>
        <dbReference type="ARBA" id="ARBA00022650"/>
    </source>
</evidence>
<dbReference type="InterPro" id="IPR019797">
    <property type="entry name" value="Glutamate_5-kinase_CS"/>
</dbReference>
<keyword evidence="6 8" id="KW-0418">Kinase</keyword>
<dbReference type="InterPro" id="IPR041739">
    <property type="entry name" value="G5K_ProB"/>
</dbReference>
<feature type="binding site" evidence="8">
    <location>
        <begin position="174"/>
        <end position="175"/>
    </location>
    <ligand>
        <name>ATP</name>
        <dbReference type="ChEBI" id="CHEBI:30616"/>
    </ligand>
</feature>
<accession>A0A6I6DIE7</accession>
<dbReference type="SMART" id="SM00359">
    <property type="entry name" value="PUA"/>
    <property type="match status" value="1"/>
</dbReference>
<dbReference type="InterPro" id="IPR036974">
    <property type="entry name" value="PUA_sf"/>
</dbReference>
<dbReference type="PRINTS" id="PR00474">
    <property type="entry name" value="GLU5KINASE"/>
</dbReference>
<comment type="function">
    <text evidence="8">Catalyzes the transfer of a phosphate group to glutamate to form L-glutamate 5-phosphate.</text>
</comment>
<feature type="binding site" evidence="8">
    <location>
        <begin position="216"/>
        <end position="222"/>
    </location>
    <ligand>
        <name>ATP</name>
        <dbReference type="ChEBI" id="CHEBI:30616"/>
    </ligand>
</feature>
<evidence type="ECO:0000256" key="7">
    <source>
        <dbReference type="ARBA" id="ARBA00022840"/>
    </source>
</evidence>
<dbReference type="HAMAP" id="MF_00456">
    <property type="entry name" value="ProB"/>
    <property type="match status" value="1"/>
</dbReference>
<feature type="binding site" evidence="8">
    <location>
        <position position="15"/>
    </location>
    <ligand>
        <name>ATP</name>
        <dbReference type="ChEBI" id="CHEBI:30616"/>
    </ligand>
</feature>
<sequence>MIRKNFNNAKRIVIKVGTSTLTHENGQLNLYRIERIIREISDLHNRDIEVLLVTSGAIGVGSTRMGLKKIPRTIPEKQALAAIGQGALLHLYEKIFAEYGKTVAQVLLTREDMDERIRYLNATNALLAIINMNVIPIINENDTVAVDEIKFGDNDTLSAMVATIVNADLLMILSDVDGLYDSDPRVNKEAKLLNEVNEITVNMEESSKTRGTKFSSGGMLTKLKAANICMAAGVPMVIANSEIENVIFKIINGDSLGTVFVPKEEKMHARKKWIAFASVTHGKVIVDEGAEQALLKKGKSLLPSGIKEVEGDFERGMIVAVCSTKGYEIARGMVNYNAFQIKKIAGKKTSEIEKMLGEKDYDEVIHRNNLWIKN</sequence>
<dbReference type="InterPro" id="IPR001048">
    <property type="entry name" value="Asp/Glu/Uridylate_kinase"/>
</dbReference>
<dbReference type="InterPro" id="IPR036393">
    <property type="entry name" value="AceGlu_kinase-like_sf"/>
</dbReference>
<reference evidence="11" key="1">
    <citation type="journal article" date="2019" name="Microbiology">
        <title>Complete Genome Sequence of an Uncultured Bacterium of the Candidate Phylum Bipolaricaulota.</title>
        <authorList>
            <person name="Kadnikov V.V."/>
            <person name="Mardanov A.V."/>
            <person name="Beletsky A.V."/>
            <person name="Frank Y.A."/>
            <person name="Karnachuk O.V."/>
            <person name="Ravin N.V."/>
        </authorList>
    </citation>
    <scope>NUCLEOTIDE SEQUENCE [LARGE SCALE GENOMIC DNA]</scope>
</reference>
<comment type="catalytic activity">
    <reaction evidence="8">
        <text>L-glutamate + ATP = L-glutamyl 5-phosphate + ADP</text>
        <dbReference type="Rhea" id="RHEA:14877"/>
        <dbReference type="ChEBI" id="CHEBI:29985"/>
        <dbReference type="ChEBI" id="CHEBI:30616"/>
        <dbReference type="ChEBI" id="CHEBI:58274"/>
        <dbReference type="ChEBI" id="CHEBI:456216"/>
        <dbReference type="EC" id="2.7.2.11"/>
    </reaction>
</comment>
<dbReference type="SUPFAM" id="SSF88697">
    <property type="entry name" value="PUA domain-like"/>
    <property type="match status" value="1"/>
</dbReference>
<dbReference type="InterPro" id="IPR001057">
    <property type="entry name" value="Glu/AcGlu_kinase"/>
</dbReference>
<dbReference type="InterPro" id="IPR015947">
    <property type="entry name" value="PUA-like_sf"/>
</dbReference>
<dbReference type="GO" id="GO:0004349">
    <property type="term" value="F:glutamate 5-kinase activity"/>
    <property type="evidence" value="ECO:0007669"/>
    <property type="project" value="UniProtKB-UniRule"/>
</dbReference>
<dbReference type="GO" id="GO:0005829">
    <property type="term" value="C:cytosol"/>
    <property type="evidence" value="ECO:0007669"/>
    <property type="project" value="TreeGrafter"/>
</dbReference>
<organism evidence="10 11">
    <name type="scientific">Candidatus Syntrophocurvum alkaliphilum</name>
    <dbReference type="NCBI Taxonomy" id="2293317"/>
    <lineage>
        <taxon>Bacteria</taxon>
        <taxon>Bacillati</taxon>
        <taxon>Bacillota</taxon>
        <taxon>Clostridia</taxon>
        <taxon>Eubacteriales</taxon>
        <taxon>Syntrophomonadaceae</taxon>
        <taxon>Candidatus Syntrophocurvum</taxon>
    </lineage>
</organism>
<comment type="subcellular location">
    <subcellularLocation>
        <location evidence="8">Cytoplasm</location>
    </subcellularLocation>
</comment>
<dbReference type="InterPro" id="IPR002478">
    <property type="entry name" value="PUA"/>
</dbReference>
<dbReference type="UniPathway" id="UPA00098">
    <property type="reaction ID" value="UER00359"/>
</dbReference>
<feature type="binding site" evidence="8">
    <location>
        <position position="55"/>
    </location>
    <ligand>
        <name>substrate</name>
    </ligand>
</feature>
<evidence type="ECO:0000256" key="2">
    <source>
        <dbReference type="ARBA" id="ARBA00022605"/>
    </source>
</evidence>
<dbReference type="Proteomes" id="UP000426444">
    <property type="component" value="Chromosome"/>
</dbReference>
<dbReference type="CDD" id="cd04242">
    <property type="entry name" value="AAK_G5K_ProB"/>
    <property type="match status" value="1"/>
</dbReference>
<feature type="domain" description="PUA" evidence="9">
    <location>
        <begin position="282"/>
        <end position="365"/>
    </location>
</feature>
<feature type="binding site" evidence="8">
    <location>
        <position position="154"/>
    </location>
    <ligand>
        <name>substrate</name>
    </ligand>
</feature>
<comment type="pathway">
    <text evidence="8">Amino-acid biosynthesis; L-proline biosynthesis; L-glutamate 5-semialdehyde from L-glutamate: step 1/2.</text>
</comment>
<evidence type="ECO:0000256" key="5">
    <source>
        <dbReference type="ARBA" id="ARBA00022741"/>
    </source>
</evidence>
<dbReference type="GO" id="GO:0003723">
    <property type="term" value="F:RNA binding"/>
    <property type="evidence" value="ECO:0007669"/>
    <property type="project" value="InterPro"/>
</dbReference>
<dbReference type="PANTHER" id="PTHR43654">
    <property type="entry name" value="GLUTAMATE 5-KINASE"/>
    <property type="match status" value="1"/>
</dbReference>
<dbReference type="PROSITE" id="PS50890">
    <property type="entry name" value="PUA"/>
    <property type="match status" value="1"/>
</dbReference>
<dbReference type="AlphaFoldDB" id="A0A6I6DIE7"/>
<dbReference type="InterPro" id="IPR011529">
    <property type="entry name" value="Glu_5kinase"/>
</dbReference>
<dbReference type="Pfam" id="PF01472">
    <property type="entry name" value="PUA"/>
    <property type="match status" value="1"/>
</dbReference>
<dbReference type="FunFam" id="3.40.1160.10:FF:000018">
    <property type="entry name" value="Glutamate 5-kinase"/>
    <property type="match status" value="1"/>
</dbReference>
<dbReference type="Gene3D" id="3.40.1160.10">
    <property type="entry name" value="Acetylglutamate kinase-like"/>
    <property type="match status" value="2"/>
</dbReference>
<dbReference type="EC" id="2.7.2.11" evidence="8"/>
<keyword evidence="4 8" id="KW-0808">Transferase</keyword>
<dbReference type="PROSITE" id="PS00902">
    <property type="entry name" value="GLUTAMATE_5_KINASE"/>
    <property type="match status" value="1"/>
</dbReference>
<dbReference type="CDD" id="cd21157">
    <property type="entry name" value="PUA_G5K"/>
    <property type="match status" value="1"/>
</dbReference>